<keyword evidence="1" id="KW-0175">Coiled coil</keyword>
<dbReference type="Proteomes" id="UP001292084">
    <property type="component" value="Unassembled WGS sequence"/>
</dbReference>
<organism evidence="3 4">
    <name type="scientific">Jeotgalibacillus haloalkalitolerans</name>
    <dbReference type="NCBI Taxonomy" id="3104292"/>
    <lineage>
        <taxon>Bacteria</taxon>
        <taxon>Bacillati</taxon>
        <taxon>Bacillota</taxon>
        <taxon>Bacilli</taxon>
        <taxon>Bacillales</taxon>
        <taxon>Caryophanaceae</taxon>
        <taxon>Jeotgalibacillus</taxon>
    </lineage>
</organism>
<evidence type="ECO:0000259" key="2">
    <source>
        <dbReference type="Pfam" id="PF08346"/>
    </source>
</evidence>
<name>A0ABU5KKC5_9BACL</name>
<dbReference type="InterPro" id="IPR013557">
    <property type="entry name" value="AntA/B_antirep"/>
</dbReference>
<dbReference type="EMBL" id="JAXQNN010000002">
    <property type="protein sequence ID" value="MDZ5711617.1"/>
    <property type="molecule type" value="Genomic_DNA"/>
</dbReference>
<dbReference type="PANTHER" id="PTHR36180">
    <property type="entry name" value="DNA-BINDING PROTEIN-RELATED-RELATED"/>
    <property type="match status" value="1"/>
</dbReference>
<dbReference type="RefSeq" id="WP_322420634.1">
    <property type="nucleotide sequence ID" value="NZ_JAXQNN010000002.1"/>
</dbReference>
<gene>
    <name evidence="3" type="ORF">UFB30_05235</name>
</gene>
<keyword evidence="4" id="KW-1185">Reference proteome</keyword>
<comment type="caution">
    <text evidence="3">The sequence shown here is derived from an EMBL/GenBank/DDBJ whole genome shotgun (WGS) entry which is preliminary data.</text>
</comment>
<dbReference type="PANTHER" id="PTHR36180:SF1">
    <property type="entry name" value="ANTA_ANTB ANTIREPRESSOR DOMAIN-CONTAINING PROTEIN"/>
    <property type="match status" value="1"/>
</dbReference>
<evidence type="ECO:0000313" key="3">
    <source>
        <dbReference type="EMBL" id="MDZ5711617.1"/>
    </source>
</evidence>
<reference evidence="3 4" key="1">
    <citation type="submission" date="2023-12" db="EMBL/GenBank/DDBJ databases">
        <title>Jeotgalibacillus haloalkaliphilus sp. nov., a novel salt-tolerant bacteria, isolated from the estuary of the Fenhe River into the Yellow River.</title>
        <authorList>
            <person name="Li Y."/>
        </authorList>
    </citation>
    <scope>NUCLEOTIDE SEQUENCE [LARGE SCALE GENOMIC DNA]</scope>
    <source>
        <strain evidence="3 4">HH7-29</strain>
    </source>
</reference>
<evidence type="ECO:0000256" key="1">
    <source>
        <dbReference type="SAM" id="Coils"/>
    </source>
</evidence>
<sequence length="260" mass="30204">MNGLKLIDDEMLPVYETDKGEKVVFARELHELLFVQRDFSTWIKERISRYGFIEGEDFSPVSGNGSTTPLGATKGRPKIDYILILDTAKEIAMVENNEMGRAVRRKFIAIEKRLREENKKPTSQLEVLQVAVNQLVAQQEKIDRIEQQQHSLQQESETLKHRIDTFDRIDPHGDEKQRLVKMIQKYAGVNGIRFDQAWREFRSAYNTAYRTNITMLIENYKMKHGFKDMTLPQYLSLTGQLQDGLRVADKLLNPSQRSVL</sequence>
<dbReference type="Pfam" id="PF08346">
    <property type="entry name" value="AntA"/>
    <property type="match status" value="1"/>
</dbReference>
<feature type="domain" description="AntA/AntB antirepressor" evidence="2">
    <location>
        <begin position="24"/>
        <end position="97"/>
    </location>
</feature>
<proteinExistence type="predicted"/>
<evidence type="ECO:0000313" key="4">
    <source>
        <dbReference type="Proteomes" id="UP001292084"/>
    </source>
</evidence>
<accession>A0ABU5KKC5</accession>
<feature type="coiled-coil region" evidence="1">
    <location>
        <begin position="128"/>
        <end position="162"/>
    </location>
</feature>
<protein>
    <submittedName>
        <fullName evidence="3">AntA/AntB antirepressor family protein</fullName>
    </submittedName>
</protein>